<dbReference type="RefSeq" id="WP_195004660.1">
    <property type="nucleotide sequence ID" value="NZ_JADLQN010000007.1"/>
</dbReference>
<keyword evidence="1" id="KW-1133">Transmembrane helix</keyword>
<dbReference type="Proteomes" id="UP000707731">
    <property type="component" value="Unassembled WGS sequence"/>
</dbReference>
<name>A0ABS0DJQ4_9NOCA</name>
<proteinExistence type="predicted"/>
<sequence>MWEAVLIALVVFVGVLAVAGLFVFLPLLRRSDHRVGETFARWAAAHGWHYDDRAHPAWTARLPGHQIGTVVFTLTGVVDNRPVTAAEYRVESHRFTVLVVHLDRPYPPLAVLDRDLSREIGDAFAGSIPIHTGDAAFDRRFRVSAVDQRYARLMLDPVVVRAQLDGPVERWSLAGRDLLTYTLGRPGNPAVIPDLARPVLHLADLLEERAFGEPAVRE</sequence>
<reference evidence="2 3" key="1">
    <citation type="submission" date="2020-10" db="EMBL/GenBank/DDBJ databases">
        <title>Identification of Nocardia species via Next-generation sequencing and recognition of intraspecies genetic diversity.</title>
        <authorList>
            <person name="Li P."/>
            <person name="Li P."/>
            <person name="Lu B."/>
        </authorList>
    </citation>
    <scope>NUCLEOTIDE SEQUENCE [LARGE SCALE GENOMIC DNA]</scope>
    <source>
        <strain evidence="2 3">BJ06-0143</strain>
    </source>
</reference>
<organism evidence="2 3">
    <name type="scientific">Nocardia higoensis</name>
    <dbReference type="NCBI Taxonomy" id="228599"/>
    <lineage>
        <taxon>Bacteria</taxon>
        <taxon>Bacillati</taxon>
        <taxon>Actinomycetota</taxon>
        <taxon>Actinomycetes</taxon>
        <taxon>Mycobacteriales</taxon>
        <taxon>Nocardiaceae</taxon>
        <taxon>Nocardia</taxon>
    </lineage>
</organism>
<keyword evidence="3" id="KW-1185">Reference proteome</keyword>
<evidence type="ECO:0008006" key="4">
    <source>
        <dbReference type="Google" id="ProtNLM"/>
    </source>
</evidence>
<evidence type="ECO:0000313" key="3">
    <source>
        <dbReference type="Proteomes" id="UP000707731"/>
    </source>
</evidence>
<protein>
    <recommendedName>
        <fullName evidence="4">DUF3137 domain-containing protein</fullName>
    </recommendedName>
</protein>
<gene>
    <name evidence="2" type="ORF">IU449_25270</name>
</gene>
<evidence type="ECO:0000313" key="2">
    <source>
        <dbReference type="EMBL" id="MBF6357812.1"/>
    </source>
</evidence>
<evidence type="ECO:0000256" key="1">
    <source>
        <dbReference type="SAM" id="Phobius"/>
    </source>
</evidence>
<keyword evidence="1" id="KW-0812">Transmembrane</keyword>
<feature type="transmembrane region" description="Helical" evidence="1">
    <location>
        <begin position="6"/>
        <end position="28"/>
    </location>
</feature>
<dbReference type="EMBL" id="JADLQN010000007">
    <property type="protein sequence ID" value="MBF6357812.1"/>
    <property type="molecule type" value="Genomic_DNA"/>
</dbReference>
<comment type="caution">
    <text evidence="2">The sequence shown here is derived from an EMBL/GenBank/DDBJ whole genome shotgun (WGS) entry which is preliminary data.</text>
</comment>
<keyword evidence="1" id="KW-0472">Membrane</keyword>
<accession>A0ABS0DJQ4</accession>